<accession>A0A812ITU6</accession>
<feature type="region of interest" description="Disordered" evidence="1">
    <location>
        <begin position="212"/>
        <end position="246"/>
    </location>
</feature>
<sequence length="324" mass="35937">MDHSIPQLWPQQPAASSKSRFMSGFSRQGQATRRPLTSAVLRPCSPLLSDAASGCLQRSRSEPLAFAATASAGFAGFAGFAGSTGSRGFEARPGLFGASRPKSRSSPTAGVLQENTRAESCAAELERALRKDASGTGSSAQHASAEHDWPNEMAEVTLRDKFQEDWDLEGLYHGRRMYMVELSKFGYGISKDVATMTSKLEYLAKHARLEHLSESSKKERETERAKLEERRNEIERRARQREHFSRDPRKNVALKVENRRKFGFESWNSISDSIPICEVDAGWKSGKKVGLVDVAGLKAQCKLRSGGASLEEMLARQPRRMKVR</sequence>
<comment type="caution">
    <text evidence="2">The sequence shown here is derived from an EMBL/GenBank/DDBJ whole genome shotgun (WGS) entry which is preliminary data.</text>
</comment>
<evidence type="ECO:0000313" key="3">
    <source>
        <dbReference type="Proteomes" id="UP000649617"/>
    </source>
</evidence>
<name>A0A812ITU6_SYMPI</name>
<dbReference type="EMBL" id="CAJNIZ010000780">
    <property type="protein sequence ID" value="CAE7174738.1"/>
    <property type="molecule type" value="Genomic_DNA"/>
</dbReference>
<evidence type="ECO:0000256" key="1">
    <source>
        <dbReference type="SAM" id="MobiDB-lite"/>
    </source>
</evidence>
<evidence type="ECO:0000313" key="2">
    <source>
        <dbReference type="EMBL" id="CAE7174738.1"/>
    </source>
</evidence>
<feature type="compositionally biased region" description="Polar residues" evidence="1">
    <location>
        <begin position="9"/>
        <end position="31"/>
    </location>
</feature>
<organism evidence="2 3">
    <name type="scientific">Symbiodinium pilosum</name>
    <name type="common">Dinoflagellate</name>
    <dbReference type="NCBI Taxonomy" id="2952"/>
    <lineage>
        <taxon>Eukaryota</taxon>
        <taxon>Sar</taxon>
        <taxon>Alveolata</taxon>
        <taxon>Dinophyceae</taxon>
        <taxon>Suessiales</taxon>
        <taxon>Symbiodiniaceae</taxon>
        <taxon>Symbiodinium</taxon>
    </lineage>
</organism>
<keyword evidence="3" id="KW-1185">Reference proteome</keyword>
<proteinExistence type="predicted"/>
<feature type="region of interest" description="Disordered" evidence="1">
    <location>
        <begin position="1"/>
        <end position="34"/>
    </location>
</feature>
<dbReference type="Proteomes" id="UP000649617">
    <property type="component" value="Unassembled WGS sequence"/>
</dbReference>
<feature type="region of interest" description="Disordered" evidence="1">
    <location>
        <begin position="92"/>
        <end position="117"/>
    </location>
</feature>
<reference evidence="2" key="1">
    <citation type="submission" date="2021-02" db="EMBL/GenBank/DDBJ databases">
        <authorList>
            <person name="Dougan E. K."/>
            <person name="Rhodes N."/>
            <person name="Thang M."/>
            <person name="Chan C."/>
        </authorList>
    </citation>
    <scope>NUCLEOTIDE SEQUENCE</scope>
</reference>
<protein>
    <submittedName>
        <fullName evidence="2">Uncharacterized protein</fullName>
    </submittedName>
</protein>
<feature type="region of interest" description="Disordered" evidence="1">
    <location>
        <begin position="129"/>
        <end position="151"/>
    </location>
</feature>
<gene>
    <name evidence="2" type="ORF">SPIL2461_LOCUS864</name>
</gene>
<dbReference type="AlphaFoldDB" id="A0A812ITU6"/>